<keyword evidence="2" id="KW-1185">Reference proteome</keyword>
<evidence type="ECO:0000313" key="2">
    <source>
        <dbReference type="Proteomes" id="UP001160148"/>
    </source>
</evidence>
<gene>
    <name evidence="1" type="ORF">MEUPH1_LOCUS5421</name>
</gene>
<accession>A0AAV0VWV7</accession>
<comment type="caution">
    <text evidence="1">The sequence shown here is derived from an EMBL/GenBank/DDBJ whole genome shotgun (WGS) entry which is preliminary data.</text>
</comment>
<protein>
    <submittedName>
        <fullName evidence="1">Uncharacterized protein</fullName>
    </submittedName>
</protein>
<proteinExistence type="predicted"/>
<evidence type="ECO:0000313" key="1">
    <source>
        <dbReference type="EMBL" id="CAI6348777.1"/>
    </source>
</evidence>
<dbReference type="Proteomes" id="UP001160148">
    <property type="component" value="Unassembled WGS sequence"/>
</dbReference>
<dbReference type="EMBL" id="CARXXK010000001">
    <property type="protein sequence ID" value="CAI6348777.1"/>
    <property type="molecule type" value="Genomic_DNA"/>
</dbReference>
<name>A0AAV0VWV7_9HEMI</name>
<dbReference type="AlphaFoldDB" id="A0AAV0VWV7"/>
<sequence>MGEPDMSNGQILKSYGKKLTELSPDGVCMLGFEPVLCLNILVIHRFVSDVCRSKLKSFWLPALLSNEIRILQFSKDLALIATY</sequence>
<reference evidence="1 2" key="1">
    <citation type="submission" date="2023-01" db="EMBL/GenBank/DDBJ databases">
        <authorList>
            <person name="Whitehead M."/>
        </authorList>
    </citation>
    <scope>NUCLEOTIDE SEQUENCE [LARGE SCALE GENOMIC DNA]</scope>
</reference>
<organism evidence="1 2">
    <name type="scientific">Macrosiphum euphorbiae</name>
    <name type="common">potato aphid</name>
    <dbReference type="NCBI Taxonomy" id="13131"/>
    <lineage>
        <taxon>Eukaryota</taxon>
        <taxon>Metazoa</taxon>
        <taxon>Ecdysozoa</taxon>
        <taxon>Arthropoda</taxon>
        <taxon>Hexapoda</taxon>
        <taxon>Insecta</taxon>
        <taxon>Pterygota</taxon>
        <taxon>Neoptera</taxon>
        <taxon>Paraneoptera</taxon>
        <taxon>Hemiptera</taxon>
        <taxon>Sternorrhyncha</taxon>
        <taxon>Aphidomorpha</taxon>
        <taxon>Aphidoidea</taxon>
        <taxon>Aphididae</taxon>
        <taxon>Macrosiphini</taxon>
        <taxon>Macrosiphum</taxon>
    </lineage>
</organism>